<name>A0A0F9CFM8_9ZZZZ</name>
<sequence>MNSVSEQYMALTKSSKQEDFRDCHEWEKEDEARKS</sequence>
<accession>A0A0F9CFM8</accession>
<gene>
    <name evidence="2" type="ORF">LCGC14_2672600</name>
</gene>
<proteinExistence type="predicted"/>
<dbReference type="EMBL" id="LAZR01046900">
    <property type="protein sequence ID" value="KKK95461.1"/>
    <property type="molecule type" value="Genomic_DNA"/>
</dbReference>
<evidence type="ECO:0000256" key="1">
    <source>
        <dbReference type="SAM" id="MobiDB-lite"/>
    </source>
</evidence>
<evidence type="ECO:0000313" key="2">
    <source>
        <dbReference type="EMBL" id="KKK95461.1"/>
    </source>
</evidence>
<comment type="caution">
    <text evidence="2">The sequence shown here is derived from an EMBL/GenBank/DDBJ whole genome shotgun (WGS) entry which is preliminary data.</text>
</comment>
<feature type="region of interest" description="Disordered" evidence="1">
    <location>
        <begin position="1"/>
        <end position="35"/>
    </location>
</feature>
<reference evidence="2" key="1">
    <citation type="journal article" date="2015" name="Nature">
        <title>Complex archaea that bridge the gap between prokaryotes and eukaryotes.</title>
        <authorList>
            <person name="Spang A."/>
            <person name="Saw J.H."/>
            <person name="Jorgensen S.L."/>
            <person name="Zaremba-Niedzwiedzka K."/>
            <person name="Martijn J."/>
            <person name="Lind A.E."/>
            <person name="van Eijk R."/>
            <person name="Schleper C."/>
            <person name="Guy L."/>
            <person name="Ettema T.J."/>
        </authorList>
    </citation>
    <scope>NUCLEOTIDE SEQUENCE</scope>
</reference>
<protein>
    <submittedName>
        <fullName evidence="2">Uncharacterized protein</fullName>
    </submittedName>
</protein>
<dbReference type="AlphaFoldDB" id="A0A0F9CFM8"/>
<feature type="compositionally biased region" description="Basic and acidic residues" evidence="1">
    <location>
        <begin position="15"/>
        <end position="35"/>
    </location>
</feature>
<organism evidence="2">
    <name type="scientific">marine sediment metagenome</name>
    <dbReference type="NCBI Taxonomy" id="412755"/>
    <lineage>
        <taxon>unclassified sequences</taxon>
        <taxon>metagenomes</taxon>
        <taxon>ecological metagenomes</taxon>
    </lineage>
</organism>